<dbReference type="AlphaFoldDB" id="H2KW22"/>
<feature type="domain" description="Retrotransposon gag" evidence="1">
    <location>
        <begin position="105"/>
        <end position="196"/>
    </location>
</feature>
<proteinExistence type="predicted"/>
<dbReference type="Pfam" id="PF03732">
    <property type="entry name" value="Retrotrans_gag"/>
    <property type="match status" value="1"/>
</dbReference>
<dbReference type="EMBL" id="DP000010">
    <property type="protein sequence ID" value="ABG22416.1"/>
    <property type="molecule type" value="Genomic_DNA"/>
</dbReference>
<accession>H2KW22</accession>
<reference evidence="2" key="1">
    <citation type="journal article" date="2005" name="BMC Biol.">
        <title>The sequence of rice chromosomes 11 and 12, rich in disease resistance genes and recent gene duplications.</title>
        <authorList>
            <consortium name="The rice chromosomes 11 and 12 sequencing consortia"/>
        </authorList>
    </citation>
    <scope>NUCLEOTIDE SEQUENCE [LARGE SCALE GENOMIC DNA]</scope>
</reference>
<dbReference type="PANTHER" id="PTHR33223:SF8">
    <property type="entry name" value="OS04G0172440 PROTEIN"/>
    <property type="match status" value="1"/>
</dbReference>
<reference evidence="2" key="3">
    <citation type="submission" date="2006-01" db="EMBL/GenBank/DDBJ databases">
        <authorList>
            <person name="Buell R."/>
        </authorList>
    </citation>
    <scope>NUCLEOTIDE SEQUENCE</scope>
</reference>
<dbReference type="InterPro" id="IPR005162">
    <property type="entry name" value="Retrotrans_gag_dom"/>
</dbReference>
<reference evidence="2" key="2">
    <citation type="submission" date="2005-04" db="EMBL/GenBank/DDBJ databases">
        <authorList>
            <person name="Buell C.R."/>
            <person name="Wing R.A."/>
            <person name="McCombie W.A."/>
            <person name="Ouyang S."/>
        </authorList>
    </citation>
    <scope>NUCLEOTIDE SEQUENCE</scope>
</reference>
<evidence type="ECO:0000259" key="1">
    <source>
        <dbReference type="Pfam" id="PF03732"/>
    </source>
</evidence>
<organism evidence="2">
    <name type="scientific">Oryza sativa subsp. japonica</name>
    <name type="common">Rice</name>
    <dbReference type="NCBI Taxonomy" id="39947"/>
    <lineage>
        <taxon>Eukaryota</taxon>
        <taxon>Viridiplantae</taxon>
        <taxon>Streptophyta</taxon>
        <taxon>Embryophyta</taxon>
        <taxon>Tracheophyta</taxon>
        <taxon>Spermatophyta</taxon>
        <taxon>Magnoliopsida</taxon>
        <taxon>Liliopsida</taxon>
        <taxon>Poales</taxon>
        <taxon>Poaceae</taxon>
        <taxon>BOP clade</taxon>
        <taxon>Oryzoideae</taxon>
        <taxon>Oryzeae</taxon>
        <taxon>Oryzinae</taxon>
        <taxon>Oryza</taxon>
        <taxon>Oryza sativa</taxon>
    </lineage>
</organism>
<evidence type="ECO:0000313" key="2">
    <source>
        <dbReference type="EMBL" id="ABG22416.1"/>
    </source>
</evidence>
<gene>
    <name evidence="2" type="ordered locus">LOC_Os11g11262</name>
</gene>
<name>H2KW22_ORYSJ</name>
<protein>
    <submittedName>
        <fullName evidence="2">Retrotransposon protein, putative, Ty3-gypsy subclass</fullName>
    </submittedName>
</protein>
<dbReference type="PANTHER" id="PTHR33223">
    <property type="entry name" value="CCHC-TYPE DOMAIN-CONTAINING PROTEIN"/>
    <property type="match status" value="1"/>
</dbReference>
<sequence length="226" mass="25280">MAPVRPAAMQVQPAKLVQMPHTTMETTSALQAQLQAFLQQLNQPHTIPRPAPLAHAIGSSSLATIKSVRRRAPGEPTRTRGIDLAAGAALRTECRAHGDENTKAKVIHLALDGIVRSWYFNLTSNIIYSWKQLRDIFILNFRGIYEEPKTQQDLFGIRQKPGESTREYVRRFSQARCQVQDISEASVINAASAGLLPSELTRKIARKEPQTVEHLFRIVDGYAWGE</sequence>